<keyword evidence="3" id="KW-0255">Endonuclease</keyword>
<dbReference type="GO" id="GO:0004527">
    <property type="term" value="F:exonuclease activity"/>
    <property type="evidence" value="ECO:0007669"/>
    <property type="project" value="UniProtKB-KW"/>
</dbReference>
<dbReference type="Gene3D" id="3.60.10.10">
    <property type="entry name" value="Endonuclease/exonuclease/phosphatase"/>
    <property type="match status" value="1"/>
</dbReference>
<name>A0A4V3D474_9FLAO</name>
<keyword evidence="4" id="KW-1185">Reference proteome</keyword>
<evidence type="ECO:0000313" key="4">
    <source>
        <dbReference type="Proteomes" id="UP000295468"/>
    </source>
</evidence>
<dbReference type="GO" id="GO:0016020">
    <property type="term" value="C:membrane"/>
    <property type="evidence" value="ECO:0007669"/>
    <property type="project" value="GOC"/>
</dbReference>
<keyword evidence="3" id="KW-0269">Exonuclease</keyword>
<dbReference type="PANTHER" id="PTHR14859">
    <property type="entry name" value="CALCOFLUOR WHITE HYPERSENSITIVE PROTEIN PRECURSOR"/>
    <property type="match status" value="1"/>
</dbReference>
<keyword evidence="3" id="KW-0378">Hydrolase</keyword>
<feature type="transmembrane region" description="Helical" evidence="1">
    <location>
        <begin position="7"/>
        <end position="30"/>
    </location>
</feature>
<keyword evidence="1" id="KW-0812">Transmembrane</keyword>
<comment type="caution">
    <text evidence="3">The sequence shown here is derived from an EMBL/GenBank/DDBJ whole genome shotgun (WGS) entry which is preliminary data.</text>
</comment>
<feature type="transmembrane region" description="Helical" evidence="1">
    <location>
        <begin position="36"/>
        <end position="55"/>
    </location>
</feature>
<dbReference type="Proteomes" id="UP000295468">
    <property type="component" value="Unassembled WGS sequence"/>
</dbReference>
<dbReference type="AlphaFoldDB" id="A0A4V3D474"/>
<proteinExistence type="predicted"/>
<dbReference type="GO" id="GO:0004519">
    <property type="term" value="F:endonuclease activity"/>
    <property type="evidence" value="ECO:0007669"/>
    <property type="project" value="UniProtKB-KW"/>
</dbReference>
<gene>
    <name evidence="3" type="ORF">CLV82_1069</name>
</gene>
<keyword evidence="3" id="KW-0540">Nuclease</keyword>
<dbReference type="InterPro" id="IPR051916">
    <property type="entry name" value="GPI-anchor_lipid_remodeler"/>
</dbReference>
<keyword evidence="1" id="KW-0472">Membrane</keyword>
<sequence>MKLKIFLQVFGAIAVLLTIIPILAVDYWWIRMFDFTHLQLTTLTLIALLAYFIRFDIKSRSDYAFVIVLLACFIYQGYKIQPYTPLASYEVMNSEKPIGDTTLKVYAANVLQKNSEYSSLVREIQNYDADVVLLTETNSEWLKQISSTMNSKYPHAVKVPKDNTYGMLLYSKLPLVNAKVRQLVHDSIPSIHTGVILPSKDTLQLYCIHPTPPMPQENPTSTARDAEMMIIAKLSRSSKLPVIVLGDFNDVAWSRTTELFEKVSGLLDIRKGRGLYNTYNAKNPIMRWPLDHIFVAPDFRYLKMERGEKIGSDHFPVYVELHYEPSGAKAQMPPEASPEALDMANRMIREAELEERIKQQELRLEL</sequence>
<feature type="domain" description="Endonuclease/exonuclease/phosphatase" evidence="2">
    <location>
        <begin position="109"/>
        <end position="314"/>
    </location>
</feature>
<evidence type="ECO:0000313" key="3">
    <source>
        <dbReference type="EMBL" id="TDQ33231.1"/>
    </source>
</evidence>
<dbReference type="OrthoDB" id="9796594at2"/>
<dbReference type="InterPro" id="IPR036691">
    <property type="entry name" value="Endo/exonu/phosph_ase_sf"/>
</dbReference>
<dbReference type="Pfam" id="PF03372">
    <property type="entry name" value="Exo_endo_phos"/>
    <property type="match status" value="1"/>
</dbReference>
<dbReference type="SUPFAM" id="SSF56219">
    <property type="entry name" value="DNase I-like"/>
    <property type="match status" value="1"/>
</dbReference>
<keyword evidence="1" id="KW-1133">Transmembrane helix</keyword>
<dbReference type="GO" id="GO:0006506">
    <property type="term" value="P:GPI anchor biosynthetic process"/>
    <property type="evidence" value="ECO:0007669"/>
    <property type="project" value="TreeGrafter"/>
</dbReference>
<dbReference type="PANTHER" id="PTHR14859:SF15">
    <property type="entry name" value="ENDONUCLEASE_EXONUCLEASE_PHOSPHATASE DOMAIN-CONTAINING PROTEIN"/>
    <property type="match status" value="1"/>
</dbReference>
<evidence type="ECO:0000256" key="1">
    <source>
        <dbReference type="SAM" id="Phobius"/>
    </source>
</evidence>
<evidence type="ECO:0000259" key="2">
    <source>
        <dbReference type="Pfam" id="PF03372"/>
    </source>
</evidence>
<reference evidence="3 4" key="1">
    <citation type="submission" date="2019-03" db="EMBL/GenBank/DDBJ databases">
        <title>Genomic Encyclopedia of Archaeal and Bacterial Type Strains, Phase II (KMG-II): from individual species to whole genera.</title>
        <authorList>
            <person name="Goeker M."/>
        </authorList>
    </citation>
    <scope>NUCLEOTIDE SEQUENCE [LARGE SCALE GENOMIC DNA]</scope>
    <source>
        <strain evidence="3 4">DSM 18435</strain>
    </source>
</reference>
<dbReference type="EMBL" id="SNYI01000001">
    <property type="protein sequence ID" value="TDQ33231.1"/>
    <property type="molecule type" value="Genomic_DNA"/>
</dbReference>
<accession>A0A4V3D474</accession>
<organism evidence="3 4">
    <name type="scientific">Zeaxanthinibacter enoshimensis</name>
    <dbReference type="NCBI Taxonomy" id="392009"/>
    <lineage>
        <taxon>Bacteria</taxon>
        <taxon>Pseudomonadati</taxon>
        <taxon>Bacteroidota</taxon>
        <taxon>Flavobacteriia</taxon>
        <taxon>Flavobacteriales</taxon>
        <taxon>Flavobacteriaceae</taxon>
        <taxon>Zeaxanthinibacter</taxon>
    </lineage>
</organism>
<dbReference type="RefSeq" id="WP_133643234.1">
    <property type="nucleotide sequence ID" value="NZ_SNYI01000001.1"/>
</dbReference>
<protein>
    <submittedName>
        <fullName evidence="3">Endonuclease/exonuclease/phosphatase (EEP) superfamily protein YafD</fullName>
    </submittedName>
</protein>
<feature type="transmembrane region" description="Helical" evidence="1">
    <location>
        <begin position="62"/>
        <end position="78"/>
    </location>
</feature>
<dbReference type="InterPro" id="IPR005135">
    <property type="entry name" value="Endo/exonuclease/phosphatase"/>
</dbReference>